<comment type="caution">
    <text evidence="3">The sequence shown here is derived from an EMBL/GenBank/DDBJ whole genome shotgun (WGS) entry which is preliminary data.</text>
</comment>
<feature type="domain" description="CCHC-type" evidence="2">
    <location>
        <begin position="104"/>
        <end position="119"/>
    </location>
</feature>
<dbReference type="PANTHER" id="PTHR31286">
    <property type="entry name" value="GLYCINE-RICH CELL WALL STRUCTURAL PROTEIN 1.8-LIKE"/>
    <property type="match status" value="1"/>
</dbReference>
<dbReference type="InterPro" id="IPR040256">
    <property type="entry name" value="At4g02000-like"/>
</dbReference>
<dbReference type="InterPro" id="IPR001878">
    <property type="entry name" value="Znf_CCHC"/>
</dbReference>
<dbReference type="Pfam" id="PF14392">
    <property type="entry name" value="zf-CCHC_4"/>
    <property type="match status" value="1"/>
</dbReference>
<sequence>MRLRDCTNAEGRAERYRYNEDGQRSGWEGVIEKEVEIGRFLRGIIGEVVDIDEGDTGSYMAKFLRVRVVIEIDKPLRRCLRIDVIGDRVESVMLLKYERFSDFCFRCGFLGHTVRECPDKPIGTDAMKGEEFLFGFWMRSPAQSELKQTRVVAGDWNLGWRLVTVIKDFQFWNVIKKEKEIAVSSNGGRNAKFKEVNGDSDIEVMTGDSDTSKNQGMKEVGIFTYKSARERKEIKDGPK</sequence>
<keyword evidence="1" id="KW-0479">Metal-binding</keyword>
<name>A0AAD9U604_9ROSI</name>
<gene>
    <name evidence="3" type="ORF">Ddye_015667</name>
</gene>
<reference evidence="3" key="1">
    <citation type="journal article" date="2023" name="Plant J.">
        <title>Genome sequences and population genomics provide insights into the demographic history, inbreeding, and mutation load of two 'living fossil' tree species of Dipteronia.</title>
        <authorList>
            <person name="Feng Y."/>
            <person name="Comes H.P."/>
            <person name="Chen J."/>
            <person name="Zhu S."/>
            <person name="Lu R."/>
            <person name="Zhang X."/>
            <person name="Li P."/>
            <person name="Qiu J."/>
            <person name="Olsen K.M."/>
            <person name="Qiu Y."/>
        </authorList>
    </citation>
    <scope>NUCLEOTIDE SEQUENCE</scope>
    <source>
        <strain evidence="3">KIB01</strain>
    </source>
</reference>
<organism evidence="3 4">
    <name type="scientific">Dipteronia dyeriana</name>
    <dbReference type="NCBI Taxonomy" id="168575"/>
    <lineage>
        <taxon>Eukaryota</taxon>
        <taxon>Viridiplantae</taxon>
        <taxon>Streptophyta</taxon>
        <taxon>Embryophyta</taxon>
        <taxon>Tracheophyta</taxon>
        <taxon>Spermatophyta</taxon>
        <taxon>Magnoliopsida</taxon>
        <taxon>eudicotyledons</taxon>
        <taxon>Gunneridae</taxon>
        <taxon>Pentapetalae</taxon>
        <taxon>rosids</taxon>
        <taxon>malvids</taxon>
        <taxon>Sapindales</taxon>
        <taxon>Sapindaceae</taxon>
        <taxon>Hippocastanoideae</taxon>
        <taxon>Acereae</taxon>
        <taxon>Dipteronia</taxon>
    </lineage>
</organism>
<dbReference type="EMBL" id="JANJYI010000005">
    <property type="protein sequence ID" value="KAK2648178.1"/>
    <property type="molecule type" value="Genomic_DNA"/>
</dbReference>
<dbReference type="InterPro" id="IPR036875">
    <property type="entry name" value="Znf_CCHC_sf"/>
</dbReference>
<proteinExistence type="predicted"/>
<dbReference type="Proteomes" id="UP001280121">
    <property type="component" value="Unassembled WGS sequence"/>
</dbReference>
<keyword evidence="1" id="KW-0863">Zinc-finger</keyword>
<dbReference type="AlphaFoldDB" id="A0AAD9U604"/>
<dbReference type="InterPro" id="IPR025836">
    <property type="entry name" value="Zn_knuckle_CX2CX4HX4C"/>
</dbReference>
<dbReference type="PANTHER" id="PTHR31286:SF167">
    <property type="entry name" value="OS09G0268800 PROTEIN"/>
    <property type="match status" value="1"/>
</dbReference>
<accession>A0AAD9U604</accession>
<dbReference type="PROSITE" id="PS50158">
    <property type="entry name" value="ZF_CCHC"/>
    <property type="match status" value="1"/>
</dbReference>
<keyword evidence="1" id="KW-0862">Zinc</keyword>
<evidence type="ECO:0000259" key="2">
    <source>
        <dbReference type="PROSITE" id="PS50158"/>
    </source>
</evidence>
<evidence type="ECO:0000256" key="1">
    <source>
        <dbReference type="PROSITE-ProRule" id="PRU00047"/>
    </source>
</evidence>
<dbReference type="GO" id="GO:0008270">
    <property type="term" value="F:zinc ion binding"/>
    <property type="evidence" value="ECO:0007669"/>
    <property type="project" value="UniProtKB-KW"/>
</dbReference>
<keyword evidence="4" id="KW-1185">Reference proteome</keyword>
<dbReference type="SUPFAM" id="SSF57756">
    <property type="entry name" value="Retrovirus zinc finger-like domains"/>
    <property type="match status" value="1"/>
</dbReference>
<evidence type="ECO:0000313" key="4">
    <source>
        <dbReference type="Proteomes" id="UP001280121"/>
    </source>
</evidence>
<evidence type="ECO:0000313" key="3">
    <source>
        <dbReference type="EMBL" id="KAK2648178.1"/>
    </source>
</evidence>
<protein>
    <recommendedName>
        <fullName evidence="2">CCHC-type domain-containing protein</fullName>
    </recommendedName>
</protein>
<dbReference type="GO" id="GO:0003676">
    <property type="term" value="F:nucleic acid binding"/>
    <property type="evidence" value="ECO:0007669"/>
    <property type="project" value="InterPro"/>
</dbReference>